<dbReference type="PANTHER" id="PTHR43685">
    <property type="entry name" value="GLYCOSYLTRANSFERASE"/>
    <property type="match status" value="1"/>
</dbReference>
<dbReference type="PANTHER" id="PTHR43685:SF2">
    <property type="entry name" value="GLYCOSYLTRANSFERASE 2-LIKE DOMAIN-CONTAINING PROTEIN"/>
    <property type="match status" value="1"/>
</dbReference>
<dbReference type="SUPFAM" id="SSF53448">
    <property type="entry name" value="Nucleotide-diphospho-sugar transferases"/>
    <property type="match status" value="1"/>
</dbReference>
<dbReference type="EMBL" id="CP118224">
    <property type="protein sequence ID" value="WMC09834.1"/>
    <property type="molecule type" value="Genomic_DNA"/>
</dbReference>
<evidence type="ECO:0000259" key="1">
    <source>
        <dbReference type="Pfam" id="PF00535"/>
    </source>
</evidence>
<dbReference type="InterPro" id="IPR001173">
    <property type="entry name" value="Glyco_trans_2-like"/>
</dbReference>
<proteinExistence type="predicted"/>
<dbReference type="Pfam" id="PF00535">
    <property type="entry name" value="Glycos_transf_2"/>
    <property type="match status" value="1"/>
</dbReference>
<name>A0AA50QB63_9GAMM</name>
<dbReference type="InterPro" id="IPR029044">
    <property type="entry name" value="Nucleotide-diphossugar_trans"/>
</dbReference>
<accession>A0AA50QB63</accession>
<dbReference type="KEGG" id="ope:PU634_12005"/>
<dbReference type="RefSeq" id="WP_306761051.1">
    <property type="nucleotide sequence ID" value="NZ_CP118224.1"/>
</dbReference>
<organism evidence="2 3">
    <name type="scientific">Oceanimonas pelagia</name>
    <dbReference type="NCBI Taxonomy" id="3028314"/>
    <lineage>
        <taxon>Bacteria</taxon>
        <taxon>Pseudomonadati</taxon>
        <taxon>Pseudomonadota</taxon>
        <taxon>Gammaproteobacteria</taxon>
        <taxon>Aeromonadales</taxon>
        <taxon>Aeromonadaceae</taxon>
        <taxon>Oceanimonas</taxon>
    </lineage>
</organism>
<evidence type="ECO:0000313" key="2">
    <source>
        <dbReference type="EMBL" id="WMC09834.1"/>
    </source>
</evidence>
<dbReference type="AlphaFoldDB" id="A0AA50QB63"/>
<dbReference type="Gene3D" id="3.90.550.10">
    <property type="entry name" value="Spore Coat Polysaccharide Biosynthesis Protein SpsA, Chain A"/>
    <property type="match status" value="1"/>
</dbReference>
<feature type="domain" description="Glycosyltransferase 2-like" evidence="1">
    <location>
        <begin position="5"/>
        <end position="165"/>
    </location>
</feature>
<evidence type="ECO:0000313" key="3">
    <source>
        <dbReference type="Proteomes" id="UP001223802"/>
    </source>
</evidence>
<dbReference type="InterPro" id="IPR050834">
    <property type="entry name" value="Glycosyltransf_2"/>
</dbReference>
<keyword evidence="3" id="KW-1185">Reference proteome</keyword>
<dbReference type="CDD" id="cd00761">
    <property type="entry name" value="Glyco_tranf_GTA_type"/>
    <property type="match status" value="1"/>
</dbReference>
<protein>
    <submittedName>
        <fullName evidence="2">Glycosyltransferase family 2 protein</fullName>
    </submittedName>
</protein>
<sequence>MTAISVIMPVYQVEQFVADAVRSVLAQTFTDFELLIIDDCSPDNSIALCEQFDDPRIRIIRHSANRGLAGARNTGIRHAKGRLLAFLDSDDLWRPEKLERHAAHLAGRPEVGVSFSRSAFINEDGSATHCYQMPRLTDIEPGYYLCRNPIGNGSAPVIRTEVFEQIRYPLPSESDEYGYFDEALRRSEDIECWIRIALTTGWNIEGIPEPLTLYRLNAGGLSASLLEQLASWEQVIQKTRRYAPEFVARWENTARAYQLRYLSRQAIRLHDGPMAWRLCRRALATDARILWQEPGRTLLTLAAATLLSLSPNLLAPPLTRLAQHWVGRLQARRIDRDMQSPQS</sequence>
<gene>
    <name evidence="2" type="ORF">PU634_12005</name>
</gene>
<dbReference type="Proteomes" id="UP001223802">
    <property type="component" value="Chromosome"/>
</dbReference>
<reference evidence="2 3" key="1">
    <citation type="submission" date="2023-02" db="EMBL/GenBank/DDBJ databases">
        <title>Complete genome sequence of a novel bacterium Oceanimonas sp. NTOU-MSR1 isolated from marine coast sediment.</title>
        <authorList>
            <person name="Yang H.-T."/>
            <person name="Chen Y.-L."/>
            <person name="Ho Y.-N."/>
        </authorList>
    </citation>
    <scope>NUCLEOTIDE SEQUENCE [LARGE SCALE GENOMIC DNA]</scope>
    <source>
        <strain evidence="2 3">NTOU-MSR1</strain>
    </source>
</reference>